<evidence type="ECO:0000256" key="5">
    <source>
        <dbReference type="ARBA" id="ARBA00022454"/>
    </source>
</evidence>
<dbReference type="Proteomes" id="UP000694915">
    <property type="component" value="Linkage group LG7_11"/>
</dbReference>
<evidence type="ECO:0000256" key="1">
    <source>
        <dbReference type="ARBA" id="ARBA00004123"/>
    </source>
</evidence>
<organism evidence="12 13">
    <name type="scientific">Microtus ochrogaster</name>
    <name type="common">Prairie vole</name>
    <dbReference type="NCBI Taxonomy" id="79684"/>
    <lineage>
        <taxon>Eukaryota</taxon>
        <taxon>Metazoa</taxon>
        <taxon>Chordata</taxon>
        <taxon>Craniata</taxon>
        <taxon>Vertebrata</taxon>
        <taxon>Euteleostomi</taxon>
        <taxon>Mammalia</taxon>
        <taxon>Eutheria</taxon>
        <taxon>Euarchontoglires</taxon>
        <taxon>Glires</taxon>
        <taxon>Rodentia</taxon>
        <taxon>Myomorpha</taxon>
        <taxon>Muroidea</taxon>
        <taxon>Cricetidae</taxon>
        <taxon>Arvicolinae</taxon>
        <taxon>Microtus</taxon>
    </lineage>
</organism>
<dbReference type="GeneID" id="101985456"/>
<feature type="compositionally biased region" description="Polar residues" evidence="11">
    <location>
        <begin position="100"/>
        <end position="115"/>
    </location>
</feature>
<feature type="compositionally biased region" description="Basic and acidic residues" evidence="11">
    <location>
        <begin position="136"/>
        <end position="146"/>
    </location>
</feature>
<evidence type="ECO:0000256" key="3">
    <source>
        <dbReference type="ARBA" id="ARBA00010440"/>
    </source>
</evidence>
<sequence>MAARRSLRYPGSPGAKQSKNALGRTHSRRHRAGQKHKPKDPFDFSDNSASSMLGEMGDEEELNESFDPPLHSTVIDAEEELPKRPPVFPAAHGREEGRSLNLSETKARGSSSLKSSTKKPRRKLEPISDEFESSEDDVRRKVRSTERTPAQQPQAAPPVKPAQQPQAAPPVKPAQQPQAAAPPVKPAQQPQAAPPVKPAQQPQAAPPVKTAENLTAKKTRPQGTQPSAVGETRAMQRPLKTQKKVRPSPGRRKKSRSEATDSDASESMHIWCLEGKRRGDIMELDVILSVFEKTFLEYKQGVESERCCQAINKFYFKIKGELFRMLKEEQVLRAVKRKNTQMISNMEKKRQRLIEVQDELLRLEPQLKQLQTKYDDLKERKSSLKNAIHFLSNLKQLYGDYSDVQEKEPKEKEEYDSSSLPALLFKARTILGAKKHLKTINYQLGKLLEQE</sequence>
<feature type="compositionally biased region" description="Low complexity" evidence="11">
    <location>
        <begin position="173"/>
        <end position="191"/>
    </location>
</feature>
<dbReference type="Pfam" id="PF13097">
    <property type="entry name" value="CENP-U"/>
    <property type="match status" value="1"/>
</dbReference>
<keyword evidence="7" id="KW-0539">Nucleus</keyword>
<name>A0ABM0LBC2_MICOH</name>
<gene>
    <name evidence="13" type="primary">Cenpu</name>
</gene>
<evidence type="ECO:0000256" key="9">
    <source>
        <dbReference type="ARBA" id="ARBA00031456"/>
    </source>
</evidence>
<feature type="compositionally biased region" description="Low complexity" evidence="11">
    <location>
        <begin position="198"/>
        <end position="209"/>
    </location>
</feature>
<feature type="compositionally biased region" description="Basic residues" evidence="11">
    <location>
        <begin position="240"/>
        <end position="255"/>
    </location>
</feature>
<keyword evidence="12" id="KW-1185">Reference proteome</keyword>
<keyword evidence="8" id="KW-0137">Centromere</keyword>
<evidence type="ECO:0000256" key="2">
    <source>
        <dbReference type="ARBA" id="ARBA00004584"/>
    </source>
</evidence>
<dbReference type="PANTHER" id="PTHR32222:SF1">
    <property type="entry name" value="CENTROMERE PROTEIN U"/>
    <property type="match status" value="1"/>
</dbReference>
<evidence type="ECO:0000256" key="6">
    <source>
        <dbReference type="ARBA" id="ARBA00023054"/>
    </source>
</evidence>
<evidence type="ECO:0000313" key="13">
    <source>
        <dbReference type="RefSeq" id="XP_005362708.1"/>
    </source>
</evidence>
<protein>
    <recommendedName>
        <fullName evidence="4">Centromere protein U</fullName>
    </recommendedName>
    <alternativeName>
        <fullName evidence="9">MLF1-interacting protein</fullName>
    </alternativeName>
</protein>
<evidence type="ECO:0000256" key="11">
    <source>
        <dbReference type="SAM" id="MobiDB-lite"/>
    </source>
</evidence>
<comment type="similarity">
    <text evidence="3">Belongs to the CENP-U/AME1 family.</text>
</comment>
<evidence type="ECO:0000313" key="12">
    <source>
        <dbReference type="Proteomes" id="UP000694915"/>
    </source>
</evidence>
<accession>A0ABM0LBC2</accession>
<evidence type="ECO:0000256" key="7">
    <source>
        <dbReference type="ARBA" id="ARBA00023242"/>
    </source>
</evidence>
<dbReference type="InterPro" id="IPR025214">
    <property type="entry name" value="CENP-U"/>
</dbReference>
<evidence type="ECO:0000256" key="10">
    <source>
        <dbReference type="SAM" id="Coils"/>
    </source>
</evidence>
<dbReference type="PANTHER" id="PTHR32222">
    <property type="entry name" value="CENTROMERE PROTEIN U"/>
    <property type="match status" value="1"/>
</dbReference>
<keyword evidence="6 10" id="KW-0175">Coiled coil</keyword>
<feature type="compositionally biased region" description="Basic residues" evidence="11">
    <location>
        <begin position="25"/>
        <end position="38"/>
    </location>
</feature>
<feature type="coiled-coil region" evidence="10">
    <location>
        <begin position="332"/>
        <end position="394"/>
    </location>
</feature>
<evidence type="ECO:0000256" key="4">
    <source>
        <dbReference type="ARBA" id="ARBA00016402"/>
    </source>
</evidence>
<keyword evidence="5" id="KW-0158">Chromosome</keyword>
<dbReference type="RefSeq" id="XP_005362708.1">
    <property type="nucleotide sequence ID" value="XM_005362651.3"/>
</dbReference>
<reference evidence="13" key="1">
    <citation type="submission" date="2025-08" db="UniProtKB">
        <authorList>
            <consortium name="RefSeq"/>
        </authorList>
    </citation>
    <scope>IDENTIFICATION</scope>
</reference>
<feature type="region of interest" description="Disordered" evidence="11">
    <location>
        <begin position="1"/>
        <end position="266"/>
    </location>
</feature>
<evidence type="ECO:0000256" key="8">
    <source>
        <dbReference type="ARBA" id="ARBA00023328"/>
    </source>
</evidence>
<dbReference type="SUPFAM" id="SSF81995">
    <property type="entry name" value="beta-sandwich domain of Sec23/24"/>
    <property type="match status" value="1"/>
</dbReference>
<proteinExistence type="inferred from homology"/>
<comment type="subcellular location">
    <subcellularLocation>
        <location evidence="2">Chromosome</location>
        <location evidence="2">Centromere</location>
    </subcellularLocation>
    <subcellularLocation>
        <location evidence="1">Nucleus</location>
    </subcellularLocation>
</comment>